<evidence type="ECO:0000256" key="1">
    <source>
        <dbReference type="SAM" id="MobiDB-lite"/>
    </source>
</evidence>
<protein>
    <submittedName>
        <fullName evidence="2">Uncharacterized protein</fullName>
    </submittedName>
</protein>
<keyword evidence="3" id="KW-1185">Reference proteome</keyword>
<sequence length="317" mass="36612">MARLRYEAQRRLYNSRNESRTLESQLNPEAELELSQRRRASLVPVETLYSTNWNVGVNALIVLRDTHWRDDRSIIGTMEVDLSGDETPWENLVADEEEDNADDEVVFPSVWEDTPWEEDPDLDPNDLAPTNEDEKEDLESYLLGLSNLETDYPIISPNSILPDDDKQLPPYWDNSDTESEEYWQQVIEEVEQIEEQFYTTQTNNFPEKMNELSVQEETSSTEEEPNDWLSYANQDQESPQNIQSTEEATHVDSASYGMDQWIVVSVNPCSSLRYSHPPWWEGNGFFLHSTLGRHNQIVAQSEAGSEGGEKKRIQVSK</sequence>
<dbReference type="AlphaFoldDB" id="A0A8J5EX42"/>
<reference evidence="2 3" key="1">
    <citation type="submission" date="2020-08" db="EMBL/GenBank/DDBJ databases">
        <title>Plant Genome Project.</title>
        <authorList>
            <person name="Zhang R.-G."/>
        </authorList>
    </citation>
    <scope>NUCLEOTIDE SEQUENCE [LARGE SCALE GENOMIC DNA]</scope>
    <source>
        <tissue evidence="2">Rhizome</tissue>
    </source>
</reference>
<feature type="compositionally biased region" description="Acidic residues" evidence="1">
    <location>
        <begin position="114"/>
        <end position="124"/>
    </location>
</feature>
<name>A0A8J5EX42_ZINOF</name>
<dbReference type="Proteomes" id="UP000734854">
    <property type="component" value="Unassembled WGS sequence"/>
</dbReference>
<feature type="region of interest" description="Disordered" evidence="1">
    <location>
        <begin position="114"/>
        <end position="135"/>
    </location>
</feature>
<evidence type="ECO:0000313" key="2">
    <source>
        <dbReference type="EMBL" id="KAG6475990.1"/>
    </source>
</evidence>
<gene>
    <name evidence="2" type="ORF">ZIOFF_065224</name>
</gene>
<comment type="caution">
    <text evidence="2">The sequence shown here is derived from an EMBL/GenBank/DDBJ whole genome shotgun (WGS) entry which is preliminary data.</text>
</comment>
<organism evidence="2 3">
    <name type="scientific">Zingiber officinale</name>
    <name type="common">Ginger</name>
    <name type="synonym">Amomum zingiber</name>
    <dbReference type="NCBI Taxonomy" id="94328"/>
    <lineage>
        <taxon>Eukaryota</taxon>
        <taxon>Viridiplantae</taxon>
        <taxon>Streptophyta</taxon>
        <taxon>Embryophyta</taxon>
        <taxon>Tracheophyta</taxon>
        <taxon>Spermatophyta</taxon>
        <taxon>Magnoliopsida</taxon>
        <taxon>Liliopsida</taxon>
        <taxon>Zingiberales</taxon>
        <taxon>Zingiberaceae</taxon>
        <taxon>Zingiber</taxon>
    </lineage>
</organism>
<dbReference type="EMBL" id="JACMSC010000018">
    <property type="protein sequence ID" value="KAG6475990.1"/>
    <property type="molecule type" value="Genomic_DNA"/>
</dbReference>
<proteinExistence type="predicted"/>
<accession>A0A8J5EX42</accession>
<evidence type="ECO:0000313" key="3">
    <source>
        <dbReference type="Proteomes" id="UP000734854"/>
    </source>
</evidence>